<proteinExistence type="predicted"/>
<gene>
    <name evidence="2" type="ORF">BUALT_Bualt13G0056400</name>
</gene>
<reference evidence="2" key="1">
    <citation type="submission" date="2019-10" db="EMBL/GenBank/DDBJ databases">
        <authorList>
            <person name="Zhang R."/>
            <person name="Pan Y."/>
            <person name="Wang J."/>
            <person name="Ma R."/>
            <person name="Yu S."/>
        </authorList>
    </citation>
    <scope>NUCLEOTIDE SEQUENCE</scope>
    <source>
        <strain evidence="2">LA-IB0</strain>
        <tissue evidence="2">Leaf</tissue>
    </source>
</reference>
<keyword evidence="3" id="KW-1185">Reference proteome</keyword>
<dbReference type="InterPro" id="IPR036047">
    <property type="entry name" value="F-box-like_dom_sf"/>
</dbReference>
<evidence type="ECO:0008006" key="4">
    <source>
        <dbReference type="Google" id="ProtNLM"/>
    </source>
</evidence>
<dbReference type="AlphaFoldDB" id="A0AAV6WSS3"/>
<feature type="transmembrane region" description="Helical" evidence="1">
    <location>
        <begin position="313"/>
        <end position="333"/>
    </location>
</feature>
<sequence length="335" mass="37607">MCPSSNSTTANHGGDTPITAVHPDIIQSHILNRLDGPTLVSTACASAQLLNLCSDDHLWKDICNSTWPSTAHAAVADAISAFRSGHRSFYSDSFPVPRRQSRKTYEKRINTETSKYISAVDIFYDDVLIYSKVFETETLSGWFLSSPFRLELLEQKETVATPLKFDGEDGACMSLAEERLRVSWILIDPAKKRAVNVGSVKAVESRRHWMTEEIELRYTAVMAAGGGELVQFGVVVTCRGEDGGALKIGEVCMLVEDIDGKIVTGWDSLGILQEAMEGQRWKSDGKVERDIYEMFLRRKVESRERKEMRERNLDVVCIATVCSIFFAIWVFFISR</sequence>
<dbReference type="SUPFAM" id="SSF81383">
    <property type="entry name" value="F-box domain"/>
    <property type="match status" value="1"/>
</dbReference>
<keyword evidence="1" id="KW-1133">Transmembrane helix</keyword>
<evidence type="ECO:0000313" key="2">
    <source>
        <dbReference type="EMBL" id="KAG8371146.1"/>
    </source>
</evidence>
<protein>
    <recommendedName>
        <fullName evidence="4">F-box protein</fullName>
    </recommendedName>
</protein>
<evidence type="ECO:0000256" key="1">
    <source>
        <dbReference type="SAM" id="Phobius"/>
    </source>
</evidence>
<name>A0AAV6WSS3_9LAMI</name>
<dbReference type="PANTHER" id="PTHR33736">
    <property type="entry name" value="F-BOX PROTEIN-RELATED"/>
    <property type="match status" value="1"/>
</dbReference>
<keyword evidence="1" id="KW-0812">Transmembrane</keyword>
<organism evidence="2 3">
    <name type="scientific">Buddleja alternifolia</name>
    <dbReference type="NCBI Taxonomy" id="168488"/>
    <lineage>
        <taxon>Eukaryota</taxon>
        <taxon>Viridiplantae</taxon>
        <taxon>Streptophyta</taxon>
        <taxon>Embryophyta</taxon>
        <taxon>Tracheophyta</taxon>
        <taxon>Spermatophyta</taxon>
        <taxon>Magnoliopsida</taxon>
        <taxon>eudicotyledons</taxon>
        <taxon>Gunneridae</taxon>
        <taxon>Pentapetalae</taxon>
        <taxon>asterids</taxon>
        <taxon>lamiids</taxon>
        <taxon>Lamiales</taxon>
        <taxon>Scrophulariaceae</taxon>
        <taxon>Buddlejeae</taxon>
        <taxon>Buddleja</taxon>
    </lineage>
</organism>
<dbReference type="Proteomes" id="UP000826271">
    <property type="component" value="Unassembled WGS sequence"/>
</dbReference>
<comment type="caution">
    <text evidence="2">The sequence shown here is derived from an EMBL/GenBank/DDBJ whole genome shotgun (WGS) entry which is preliminary data.</text>
</comment>
<dbReference type="InterPro" id="IPR045283">
    <property type="entry name" value="AT3G44326-like"/>
</dbReference>
<accession>A0AAV6WSS3</accession>
<dbReference type="EMBL" id="WHWC01000013">
    <property type="protein sequence ID" value="KAG8371146.1"/>
    <property type="molecule type" value="Genomic_DNA"/>
</dbReference>
<dbReference type="Gene3D" id="1.20.1280.50">
    <property type="match status" value="1"/>
</dbReference>
<dbReference type="PANTHER" id="PTHR33736:SF18">
    <property type="entry name" value="F-BOX DOMAIN-CONTAINING PROTEIN"/>
    <property type="match status" value="1"/>
</dbReference>
<evidence type="ECO:0000313" key="3">
    <source>
        <dbReference type="Proteomes" id="UP000826271"/>
    </source>
</evidence>
<keyword evidence="1" id="KW-0472">Membrane</keyword>